<dbReference type="Pfam" id="PF01625">
    <property type="entry name" value="PMSR"/>
    <property type="match status" value="1"/>
</dbReference>
<dbReference type="EC" id="1.8.4.11" evidence="4"/>
<comment type="caution">
    <text evidence="6">The sequence shown here is derived from an EMBL/GenBank/DDBJ whole genome shotgun (WGS) entry which is preliminary data.</text>
</comment>
<comment type="catalytic activity">
    <reaction evidence="3 4">
        <text>[thioredoxin]-disulfide + L-methionine + H2O = L-methionine (S)-S-oxide + [thioredoxin]-dithiol</text>
        <dbReference type="Rhea" id="RHEA:19993"/>
        <dbReference type="Rhea" id="RHEA-COMP:10698"/>
        <dbReference type="Rhea" id="RHEA-COMP:10700"/>
        <dbReference type="ChEBI" id="CHEBI:15377"/>
        <dbReference type="ChEBI" id="CHEBI:29950"/>
        <dbReference type="ChEBI" id="CHEBI:50058"/>
        <dbReference type="ChEBI" id="CHEBI:57844"/>
        <dbReference type="ChEBI" id="CHEBI:58772"/>
        <dbReference type="EC" id="1.8.4.11"/>
    </reaction>
</comment>
<feature type="domain" description="Peptide methionine sulphoxide reductase MsrA" evidence="5">
    <location>
        <begin position="4"/>
        <end position="152"/>
    </location>
</feature>
<dbReference type="GO" id="GO:0008113">
    <property type="term" value="F:peptide-methionine (S)-S-oxide reductase activity"/>
    <property type="evidence" value="ECO:0007669"/>
    <property type="project" value="UniProtKB-EC"/>
</dbReference>
<evidence type="ECO:0000256" key="4">
    <source>
        <dbReference type="HAMAP-Rule" id="MF_01401"/>
    </source>
</evidence>
<dbReference type="RefSeq" id="WP_067982580.1">
    <property type="nucleotide sequence ID" value="NZ_CAXBCE010000001.1"/>
</dbReference>
<evidence type="ECO:0000256" key="3">
    <source>
        <dbReference type="ARBA" id="ARBA00048782"/>
    </source>
</evidence>
<comment type="similarity">
    <text evidence="4">Belongs to the MsrA Met sulfoxide reductase family.</text>
</comment>
<name>A0ABU9TSL5_9GAMM</name>
<dbReference type="SUPFAM" id="SSF55068">
    <property type="entry name" value="Peptide methionine sulfoxide reductase"/>
    <property type="match status" value="1"/>
</dbReference>
<comment type="function">
    <text evidence="4">Has an important function as a repair enzyme for proteins that have been inactivated by oxidation. Catalyzes the reversible oxidation-reduction of methionine sulfoxide in proteins to methionine.</text>
</comment>
<evidence type="ECO:0000259" key="5">
    <source>
        <dbReference type="Pfam" id="PF01625"/>
    </source>
</evidence>
<sequence>MKIATFAAGCFWGVELQFSKLPGVVTTAVGYMGGDNTHPTYQDVCRGDTNHAEVVQLAFNPEVISYEALLKAFWAVHNPTTLNRQGPDVGTQYRSAIFYHDDEQKTLAELSKTQLDNSGVLPDKIVTKIVPAETFWSAEEYHQKYLEKRGMGGCGI</sequence>
<gene>
    <name evidence="4 6" type="primary">msrA</name>
    <name evidence="6" type="ORF">WNY58_08900</name>
</gene>
<evidence type="ECO:0000313" key="6">
    <source>
        <dbReference type="EMBL" id="MEM5536508.1"/>
    </source>
</evidence>
<dbReference type="PANTHER" id="PTHR43774">
    <property type="entry name" value="PEPTIDE METHIONINE SULFOXIDE REDUCTASE"/>
    <property type="match status" value="1"/>
</dbReference>
<dbReference type="HAMAP" id="MF_01401">
    <property type="entry name" value="MsrA"/>
    <property type="match status" value="1"/>
</dbReference>
<comment type="catalytic activity">
    <reaction evidence="2 4">
        <text>L-methionyl-[protein] + [thioredoxin]-disulfide + H2O = L-methionyl-(S)-S-oxide-[protein] + [thioredoxin]-dithiol</text>
        <dbReference type="Rhea" id="RHEA:14217"/>
        <dbReference type="Rhea" id="RHEA-COMP:10698"/>
        <dbReference type="Rhea" id="RHEA-COMP:10700"/>
        <dbReference type="Rhea" id="RHEA-COMP:12313"/>
        <dbReference type="Rhea" id="RHEA-COMP:12315"/>
        <dbReference type="ChEBI" id="CHEBI:15377"/>
        <dbReference type="ChEBI" id="CHEBI:16044"/>
        <dbReference type="ChEBI" id="CHEBI:29950"/>
        <dbReference type="ChEBI" id="CHEBI:44120"/>
        <dbReference type="ChEBI" id="CHEBI:50058"/>
        <dbReference type="EC" id="1.8.4.11"/>
    </reaction>
</comment>
<reference evidence="6 7" key="1">
    <citation type="submission" date="2024-03" db="EMBL/GenBank/DDBJ databases">
        <title>Community enrichment and isolation of bacterial strains for fucoidan degradation.</title>
        <authorList>
            <person name="Sichert A."/>
        </authorList>
    </citation>
    <scope>NUCLEOTIDE SEQUENCE [LARGE SCALE GENOMIC DNA]</scope>
    <source>
        <strain evidence="6 7">AS76</strain>
    </source>
</reference>
<protein>
    <recommendedName>
        <fullName evidence="4">Peptide methionine sulfoxide reductase MsrA</fullName>
        <shortName evidence="4">Protein-methionine-S-oxide reductase</shortName>
        <ecNumber evidence="4">1.8.4.11</ecNumber>
    </recommendedName>
    <alternativeName>
        <fullName evidence="4">Peptide-methionine (S)-S-oxide reductase</fullName>
        <shortName evidence="4">Peptide Met(O) reductase</shortName>
    </alternativeName>
</protein>
<accession>A0ABU9TSL5</accession>
<dbReference type="InterPro" id="IPR002569">
    <property type="entry name" value="Met_Sox_Rdtase_MsrA_dom"/>
</dbReference>
<dbReference type="NCBIfam" id="TIGR00401">
    <property type="entry name" value="msrA"/>
    <property type="match status" value="1"/>
</dbReference>
<organism evidence="6 7">
    <name type="scientific">Neptuniibacter pectenicola</name>
    <dbReference type="NCBI Taxonomy" id="1806669"/>
    <lineage>
        <taxon>Bacteria</taxon>
        <taxon>Pseudomonadati</taxon>
        <taxon>Pseudomonadota</taxon>
        <taxon>Gammaproteobacteria</taxon>
        <taxon>Oceanospirillales</taxon>
        <taxon>Oceanospirillaceae</taxon>
        <taxon>Neptuniibacter</taxon>
    </lineage>
</organism>
<feature type="active site" evidence="4">
    <location>
        <position position="10"/>
    </location>
</feature>
<evidence type="ECO:0000313" key="7">
    <source>
        <dbReference type="Proteomes" id="UP001449225"/>
    </source>
</evidence>
<proteinExistence type="inferred from homology"/>
<evidence type="ECO:0000256" key="1">
    <source>
        <dbReference type="ARBA" id="ARBA00023002"/>
    </source>
</evidence>
<keyword evidence="1 4" id="KW-0560">Oxidoreductase</keyword>
<dbReference type="Gene3D" id="3.30.1060.10">
    <property type="entry name" value="Peptide methionine sulphoxide reductase MsrA"/>
    <property type="match status" value="1"/>
</dbReference>
<dbReference type="EMBL" id="JBBMRA010000006">
    <property type="protein sequence ID" value="MEM5536508.1"/>
    <property type="molecule type" value="Genomic_DNA"/>
</dbReference>
<dbReference type="PANTHER" id="PTHR43774:SF1">
    <property type="entry name" value="PEPTIDE METHIONINE SULFOXIDE REDUCTASE MSRA 2"/>
    <property type="match status" value="1"/>
</dbReference>
<dbReference type="InterPro" id="IPR036509">
    <property type="entry name" value="Met_Sox_Rdtase_MsrA_sf"/>
</dbReference>
<evidence type="ECO:0000256" key="2">
    <source>
        <dbReference type="ARBA" id="ARBA00047806"/>
    </source>
</evidence>
<keyword evidence="7" id="KW-1185">Reference proteome</keyword>
<dbReference type="Proteomes" id="UP001449225">
    <property type="component" value="Unassembled WGS sequence"/>
</dbReference>